<dbReference type="InterPro" id="IPR036390">
    <property type="entry name" value="WH_DNA-bd_sf"/>
</dbReference>
<comment type="caution">
    <text evidence="5">The sequence shown here is derived from an EMBL/GenBank/DDBJ whole genome shotgun (WGS) entry which is preliminary data.</text>
</comment>
<protein>
    <submittedName>
        <fullName evidence="5">Helix-turn-helix transcriptional regulator</fullName>
    </submittedName>
</protein>
<keyword evidence="2" id="KW-0238">DNA-binding</keyword>
<proteinExistence type="predicted"/>
<dbReference type="PANTHER" id="PTHR33204:SF29">
    <property type="entry name" value="TRANSCRIPTIONAL REGULATOR"/>
    <property type="match status" value="1"/>
</dbReference>
<accession>A0ABS7BUZ1</accession>
<dbReference type="InterPro" id="IPR001845">
    <property type="entry name" value="HTH_ArsR_DNA-bd_dom"/>
</dbReference>
<dbReference type="Pfam" id="PF01638">
    <property type="entry name" value="HxlR"/>
    <property type="match status" value="1"/>
</dbReference>
<dbReference type="PROSITE" id="PS51118">
    <property type="entry name" value="HTH_HXLR"/>
    <property type="match status" value="1"/>
</dbReference>
<dbReference type="SMART" id="SM00418">
    <property type="entry name" value="HTH_ARSR"/>
    <property type="match status" value="1"/>
</dbReference>
<keyword evidence="1" id="KW-0805">Transcription regulation</keyword>
<dbReference type="SUPFAM" id="SSF46785">
    <property type="entry name" value="Winged helix' DNA-binding domain"/>
    <property type="match status" value="1"/>
</dbReference>
<keyword evidence="6" id="KW-1185">Reference proteome</keyword>
<keyword evidence="3" id="KW-0804">Transcription</keyword>
<dbReference type="Proteomes" id="UP001519887">
    <property type="component" value="Unassembled WGS sequence"/>
</dbReference>
<reference evidence="5 6" key="1">
    <citation type="submission" date="2021-07" db="EMBL/GenBank/DDBJ databases">
        <title>Paenibacillus radiodurans sp. nov., isolated from the southeastern edge of Tengger Desert.</title>
        <authorList>
            <person name="Zhang G."/>
        </authorList>
    </citation>
    <scope>NUCLEOTIDE SEQUENCE [LARGE SCALE GENOMIC DNA]</scope>
    <source>
        <strain evidence="5 6">CCM 7311</strain>
    </source>
</reference>
<dbReference type="InterPro" id="IPR011991">
    <property type="entry name" value="ArsR-like_HTH"/>
</dbReference>
<dbReference type="InterPro" id="IPR036388">
    <property type="entry name" value="WH-like_DNA-bd_sf"/>
</dbReference>
<evidence type="ECO:0000313" key="5">
    <source>
        <dbReference type="EMBL" id="MBW7452470.1"/>
    </source>
</evidence>
<dbReference type="RefSeq" id="WP_210044368.1">
    <property type="nucleotide sequence ID" value="NZ_JBHLVU010000004.1"/>
</dbReference>
<evidence type="ECO:0000256" key="1">
    <source>
        <dbReference type="ARBA" id="ARBA00023015"/>
    </source>
</evidence>
<evidence type="ECO:0000256" key="3">
    <source>
        <dbReference type="ARBA" id="ARBA00023163"/>
    </source>
</evidence>
<dbReference type="EMBL" id="JAHZIK010000002">
    <property type="protein sequence ID" value="MBW7452470.1"/>
    <property type="molecule type" value="Genomic_DNA"/>
</dbReference>
<dbReference type="CDD" id="cd00090">
    <property type="entry name" value="HTH_ARSR"/>
    <property type="match status" value="1"/>
</dbReference>
<evidence type="ECO:0000259" key="4">
    <source>
        <dbReference type="PROSITE" id="PS51118"/>
    </source>
</evidence>
<gene>
    <name evidence="5" type="ORF">K0U00_00255</name>
</gene>
<feature type="domain" description="HTH hxlR-type" evidence="4">
    <location>
        <begin position="37"/>
        <end position="137"/>
    </location>
</feature>
<sequence>MTKENPKLNDIWPDQITTTEEQQLRNGEVNTEHEEECDINIEATLRVLSGKWKLQLLYELVGKTRRFNDLRRRLSGISQKMLTQQLRELEEDGLVNRNVIPDIPPKVEYSLTVYGHTLGPMFDIMFEWGANHRQRLAQSSSTPHA</sequence>
<evidence type="ECO:0000256" key="2">
    <source>
        <dbReference type="ARBA" id="ARBA00023125"/>
    </source>
</evidence>
<name>A0ABS7BUZ1_9BACL</name>
<dbReference type="PANTHER" id="PTHR33204">
    <property type="entry name" value="TRANSCRIPTIONAL REGULATOR, MARR FAMILY"/>
    <property type="match status" value="1"/>
</dbReference>
<evidence type="ECO:0000313" key="6">
    <source>
        <dbReference type="Proteomes" id="UP001519887"/>
    </source>
</evidence>
<organism evidence="5 6">
    <name type="scientific">Paenibacillus sepulcri</name>
    <dbReference type="NCBI Taxonomy" id="359917"/>
    <lineage>
        <taxon>Bacteria</taxon>
        <taxon>Bacillati</taxon>
        <taxon>Bacillota</taxon>
        <taxon>Bacilli</taxon>
        <taxon>Bacillales</taxon>
        <taxon>Paenibacillaceae</taxon>
        <taxon>Paenibacillus</taxon>
    </lineage>
</organism>
<dbReference type="InterPro" id="IPR002577">
    <property type="entry name" value="HTH_HxlR"/>
</dbReference>
<dbReference type="Gene3D" id="1.10.10.10">
    <property type="entry name" value="Winged helix-like DNA-binding domain superfamily/Winged helix DNA-binding domain"/>
    <property type="match status" value="1"/>
</dbReference>